<organism evidence="2 3">
    <name type="scientific">Microdochium trichocladiopsis</name>
    <dbReference type="NCBI Taxonomy" id="1682393"/>
    <lineage>
        <taxon>Eukaryota</taxon>
        <taxon>Fungi</taxon>
        <taxon>Dikarya</taxon>
        <taxon>Ascomycota</taxon>
        <taxon>Pezizomycotina</taxon>
        <taxon>Sordariomycetes</taxon>
        <taxon>Xylariomycetidae</taxon>
        <taxon>Xylariales</taxon>
        <taxon>Microdochiaceae</taxon>
        <taxon>Microdochium</taxon>
    </lineage>
</organism>
<feature type="compositionally biased region" description="Basic and acidic residues" evidence="1">
    <location>
        <begin position="34"/>
        <end position="44"/>
    </location>
</feature>
<evidence type="ECO:0000313" key="3">
    <source>
        <dbReference type="Proteomes" id="UP000756346"/>
    </source>
</evidence>
<gene>
    <name evidence="2" type="ORF">B0I36DRAFT_31382</name>
</gene>
<dbReference type="RefSeq" id="XP_046007534.1">
    <property type="nucleotide sequence ID" value="XM_046152675.1"/>
</dbReference>
<dbReference type="Proteomes" id="UP000756346">
    <property type="component" value="Unassembled WGS sequence"/>
</dbReference>
<name>A0A9P8XW87_9PEZI</name>
<feature type="region of interest" description="Disordered" evidence="1">
    <location>
        <begin position="123"/>
        <end position="148"/>
    </location>
</feature>
<feature type="region of interest" description="Disordered" evidence="1">
    <location>
        <begin position="1"/>
        <end position="48"/>
    </location>
</feature>
<evidence type="ECO:0000313" key="2">
    <source>
        <dbReference type="EMBL" id="KAH7021333.1"/>
    </source>
</evidence>
<dbReference type="EMBL" id="JAGTJQ010000010">
    <property type="protein sequence ID" value="KAH7021333.1"/>
    <property type="molecule type" value="Genomic_DNA"/>
</dbReference>
<keyword evidence="3" id="KW-1185">Reference proteome</keyword>
<comment type="caution">
    <text evidence="2">The sequence shown here is derived from an EMBL/GenBank/DDBJ whole genome shotgun (WGS) entry which is preliminary data.</text>
</comment>
<reference evidence="2" key="1">
    <citation type="journal article" date="2021" name="Nat. Commun.">
        <title>Genetic determinants of endophytism in the Arabidopsis root mycobiome.</title>
        <authorList>
            <person name="Mesny F."/>
            <person name="Miyauchi S."/>
            <person name="Thiergart T."/>
            <person name="Pickel B."/>
            <person name="Atanasova L."/>
            <person name="Karlsson M."/>
            <person name="Huettel B."/>
            <person name="Barry K.W."/>
            <person name="Haridas S."/>
            <person name="Chen C."/>
            <person name="Bauer D."/>
            <person name="Andreopoulos W."/>
            <person name="Pangilinan J."/>
            <person name="LaButti K."/>
            <person name="Riley R."/>
            <person name="Lipzen A."/>
            <person name="Clum A."/>
            <person name="Drula E."/>
            <person name="Henrissat B."/>
            <person name="Kohler A."/>
            <person name="Grigoriev I.V."/>
            <person name="Martin F.M."/>
            <person name="Hacquard S."/>
        </authorList>
    </citation>
    <scope>NUCLEOTIDE SEQUENCE</scope>
    <source>
        <strain evidence="2">MPI-CAGE-CH-0230</strain>
    </source>
</reference>
<sequence length="250" mass="28336">MCPSSSHGPQWSRHRRAALSRTPREQRSQSLRHHQMDTQREHTGQQRRLALQPHVELSREPHYRVTIDDRVPFGHATNPDDHTQDPLAQDIVAGMSTLHVQDEIYIVTDHEHASPQYHLGHSVSERGNAMPPSPLAGSDGDPGELSQRGLENHSMQQWIIQERADEPWVLLERNSPMSVPDVAEVPSSDRRHALDDWTTPRTLFTTDENCLLPDELEQFCGRPWLSSHHYSTWHSPSPDDHGSGDSGLAP</sequence>
<protein>
    <submittedName>
        <fullName evidence="2">Uncharacterized protein</fullName>
    </submittedName>
</protein>
<proteinExistence type="predicted"/>
<dbReference type="GeneID" id="70182221"/>
<feature type="region of interest" description="Disordered" evidence="1">
    <location>
        <begin position="230"/>
        <end position="250"/>
    </location>
</feature>
<evidence type="ECO:0000256" key="1">
    <source>
        <dbReference type="SAM" id="MobiDB-lite"/>
    </source>
</evidence>
<dbReference type="AlphaFoldDB" id="A0A9P8XW87"/>
<accession>A0A9P8XW87</accession>